<evidence type="ECO:0000313" key="2">
    <source>
        <dbReference type="EMBL" id="VVV87490.1"/>
    </source>
</evidence>
<evidence type="ECO:0000256" key="1">
    <source>
        <dbReference type="SAM" id="MobiDB-lite"/>
    </source>
</evidence>
<dbReference type="AlphaFoldDB" id="A0A5K0ZED8"/>
<accession>A0A5K0ZED8</accession>
<protein>
    <submittedName>
        <fullName evidence="2">Uncharacterized protein</fullName>
    </submittedName>
</protein>
<feature type="compositionally biased region" description="Gly residues" evidence="1">
    <location>
        <begin position="56"/>
        <end position="65"/>
    </location>
</feature>
<proteinExistence type="predicted"/>
<sequence length="73" mass="7291">MAVWRRASASACTRSMVYSLRFTSIIVSSIQARCASTAARAALWKTVASCSSDAGGSVGGGGGAAMPGSDTIC</sequence>
<gene>
    <name evidence="2" type="ORF">NYM_LOCUS9760</name>
</gene>
<organism evidence="2">
    <name type="scientific">Nymphaea colorata</name>
    <name type="common">pocket water lily</name>
    <dbReference type="NCBI Taxonomy" id="210225"/>
    <lineage>
        <taxon>Eukaryota</taxon>
        <taxon>Viridiplantae</taxon>
        <taxon>Streptophyta</taxon>
        <taxon>Embryophyta</taxon>
        <taxon>Tracheophyta</taxon>
        <taxon>Spermatophyta</taxon>
        <taxon>Magnoliopsida</taxon>
        <taxon>Nymphaeales</taxon>
        <taxon>Nymphaeaceae</taxon>
        <taxon>Nymphaea</taxon>
    </lineage>
</organism>
<dbReference type="Gramene" id="NC13G0059190.1">
    <property type="protein sequence ID" value="NC13G0059190.1:cds"/>
    <property type="gene ID" value="NC13G0059190"/>
</dbReference>
<feature type="region of interest" description="Disordered" evidence="1">
    <location>
        <begin position="53"/>
        <end position="73"/>
    </location>
</feature>
<reference evidence="2" key="1">
    <citation type="submission" date="2019-09" db="EMBL/GenBank/DDBJ databases">
        <authorList>
            <person name="Zhang L."/>
        </authorList>
    </citation>
    <scope>NUCLEOTIDE SEQUENCE</scope>
</reference>
<name>A0A5K0ZED8_9MAGN</name>
<dbReference type="EMBL" id="LR721778">
    <property type="protein sequence ID" value="VVV87490.1"/>
    <property type="molecule type" value="Genomic_DNA"/>
</dbReference>